<evidence type="ECO:0000313" key="3">
    <source>
        <dbReference type="EMBL" id="EAU66880.1"/>
    </source>
</evidence>
<evidence type="ECO:0000313" key="2">
    <source>
        <dbReference type="EMBL" id="ADO75971.1"/>
    </source>
</evidence>
<dbReference type="KEGG" id="sur:STAUR_8216"/>
<keyword evidence="4" id="KW-1185">Reference proteome</keyword>
<feature type="region of interest" description="Disordered" evidence="1">
    <location>
        <begin position="1030"/>
        <end position="1053"/>
    </location>
</feature>
<feature type="compositionally biased region" description="Polar residues" evidence="1">
    <location>
        <begin position="1"/>
        <end position="11"/>
    </location>
</feature>
<feature type="compositionally biased region" description="Polar residues" evidence="1">
    <location>
        <begin position="217"/>
        <end position="231"/>
    </location>
</feature>
<proteinExistence type="predicted"/>
<feature type="region of interest" description="Disordered" evidence="1">
    <location>
        <begin position="417"/>
        <end position="449"/>
    </location>
</feature>
<evidence type="ECO:0000313" key="4">
    <source>
        <dbReference type="Proteomes" id="UP000001351"/>
    </source>
</evidence>
<reference evidence="2 4" key="2">
    <citation type="journal article" date="2011" name="Mol. Biol. Evol.">
        <title>Comparative genomic analysis of fruiting body formation in Myxococcales.</title>
        <authorList>
            <person name="Huntley S."/>
            <person name="Hamann N."/>
            <person name="Wegener-Feldbrugge S."/>
            <person name="Treuner-Lange A."/>
            <person name="Kube M."/>
            <person name="Reinhardt R."/>
            <person name="Klages S."/>
            <person name="Muller R."/>
            <person name="Ronning C.M."/>
            <person name="Nierman W.C."/>
            <person name="Sogaard-Andersen L."/>
        </authorList>
    </citation>
    <scope>NUCLEOTIDE SEQUENCE [LARGE SCALE GENOMIC DNA]</scope>
    <source>
        <strain evidence="2 4">DW4/3-1</strain>
    </source>
</reference>
<dbReference type="EMBL" id="CP002271">
    <property type="protein sequence ID" value="ADO75971.1"/>
    <property type="molecule type" value="Genomic_DNA"/>
</dbReference>
<feature type="compositionally biased region" description="Basic and acidic residues" evidence="1">
    <location>
        <begin position="15"/>
        <end position="38"/>
    </location>
</feature>
<accession>Q093I8</accession>
<gene>
    <name evidence="2" type="ordered locus">STAUR_8216</name>
    <name evidence="3" type="ORF">STIAU_3187</name>
</gene>
<protein>
    <submittedName>
        <fullName evidence="3">Uncharacterized protein</fullName>
    </submittedName>
</protein>
<reference evidence="3 5" key="1">
    <citation type="submission" date="2006-04" db="EMBL/GenBank/DDBJ databases">
        <authorList>
            <person name="Nierman W.C."/>
        </authorList>
    </citation>
    <scope>NUCLEOTIDE SEQUENCE [LARGE SCALE GENOMIC DNA]</scope>
    <source>
        <strain evidence="3 5">DW4/3-1</strain>
    </source>
</reference>
<dbReference type="OrthoDB" id="9956370at2"/>
<sequence>MTSIRSKSPSQAPARPKEDKPEAKPVVKAKPVEAKEPAAKQPVATATNEAAKKDAFAAQNKGAAQPLDLLRDTSSKISAATTARPAADSAVEDSNEPVDLAAVDAAKPNPLIKTAADATAAEGAKIGATEIAAKPAQELLSGTEVKRSALATDVLPGAQTQVGTKAPVNLAAVDAAKPGTPALTPSSTGANAVLTSAKALTDQAVGTKTPAARRQLPTGTTDTFSTSLADTSQPSELLSNASVKLGAASIANPASALPQEEGDLPVDLAAVGGQKPNVLLKTGDAPTVVRAAADPSAASAIPEDPIITGEQRAQQEVDVKTVADDRAETETLQQNIKDGTSQKTEEIFSLTAEGATLPPGVSVTKHNDNQVELVRTDESGKELERTFATRNADGTMQLDSRSFADSTNQRDVVEVHADGSTSVKSASWQSTESQAAQNTPSFEQLEQSRDRNVKLNEQRIGQKDADGNWVREGGTFSTEEFAQADGAVKGSQTSFSNQQGLGGVDDKLKGNFADQNGTVDRATTHTYTIHPPGEDGNQPLPEYERIERFSQGDAQATSYVNAELSTDTNPVMIVGDGVPVMSEDDHVDYVQTVGTQNHSREDLNNLRSKHEGFWQNRYDANDAGLQRQTPKRWLAENKDDANTYESQTFVEGAPNASIVTRRELQADNTVTETYAGKTFSPDPNSDDLVDVKGTTTTKYGDDGLVDQSNFQRTQADGSVEDGTYNRTREQTADGLLVTEHAEGNVTQADGKKSSSIMDRQTRETDEGKELIRSSQAVIEDGRRVTHELTQDGEKLLSSAADGTNAVDISDTDQFSQPFEENLAATAAAANLTNVKGLTDSGAIFTGLREGQITKAQALLGSNLDNALTQTASAYRTAGIGLGAGGGVLGATAAAASMMDAVKTKNNLGIAAASIGLGGAAADMGSAASVMKGAIGKFGGMLGIAGAALGNVSNIVGGVDSIMTSDKTGLEGQRIKGITNVVTGGLGLAALAMGSPVLALGFGVVGLGVNAIVELITDDAHQIGDLKINDPNYRPSLEEEASPAPEQTPQEQQPEYWGATWNLW</sequence>
<dbReference type="eggNOG" id="COG3064">
    <property type="taxonomic scope" value="Bacteria"/>
</dbReference>
<feature type="region of interest" description="Disordered" evidence="1">
    <location>
        <begin position="746"/>
        <end position="767"/>
    </location>
</feature>
<dbReference type="PATRIC" id="fig|378806.16.peg.6040"/>
<dbReference type="AlphaFoldDB" id="Q093I8"/>
<evidence type="ECO:0000313" key="5">
    <source>
        <dbReference type="Proteomes" id="UP000032702"/>
    </source>
</evidence>
<evidence type="ECO:0000256" key="1">
    <source>
        <dbReference type="SAM" id="MobiDB-lite"/>
    </source>
</evidence>
<dbReference type="Proteomes" id="UP000032702">
    <property type="component" value="Unassembled WGS sequence"/>
</dbReference>
<feature type="compositionally biased region" description="Polar residues" evidence="1">
    <location>
        <begin position="419"/>
        <end position="445"/>
    </location>
</feature>
<feature type="region of interest" description="Disordered" evidence="1">
    <location>
        <begin position="205"/>
        <end position="231"/>
    </location>
</feature>
<feature type="region of interest" description="Disordered" evidence="1">
    <location>
        <begin position="1"/>
        <end position="48"/>
    </location>
</feature>
<dbReference type="STRING" id="378806.STAUR_8216"/>
<name>Q093I8_STIAD</name>
<dbReference type="HOGENOM" id="CLU_288838_0_0_7"/>
<feature type="compositionally biased region" description="Low complexity" evidence="1">
    <location>
        <begin position="1041"/>
        <end position="1053"/>
    </location>
</feature>
<dbReference type="EMBL" id="AAMD01000045">
    <property type="protein sequence ID" value="EAU66880.1"/>
    <property type="molecule type" value="Genomic_DNA"/>
</dbReference>
<dbReference type="Proteomes" id="UP000001351">
    <property type="component" value="Chromosome"/>
</dbReference>
<organism evidence="3 5">
    <name type="scientific">Stigmatella aurantiaca (strain DW4/3-1)</name>
    <dbReference type="NCBI Taxonomy" id="378806"/>
    <lineage>
        <taxon>Bacteria</taxon>
        <taxon>Pseudomonadati</taxon>
        <taxon>Myxococcota</taxon>
        <taxon>Myxococcia</taxon>
        <taxon>Myxococcales</taxon>
        <taxon>Cystobacterineae</taxon>
        <taxon>Archangiaceae</taxon>
        <taxon>Stigmatella</taxon>
    </lineage>
</organism>